<keyword evidence="2" id="KW-1185">Reference proteome</keyword>
<sequence>MAAEFKFIVDRAIQKYQRQIDCLQIKQQKCQAQVEDLYKNDEKIKNALLIECNKDINNFNNYLQQYRQQQINSMTEICYQELQLFNDINSLEYKTAKRNCIRNQLLNNVVFEQNIQLKLNGMQV</sequence>
<organism evidence="1 2">
    <name type="scientific">Paramecium pentaurelia</name>
    <dbReference type="NCBI Taxonomy" id="43138"/>
    <lineage>
        <taxon>Eukaryota</taxon>
        <taxon>Sar</taxon>
        <taxon>Alveolata</taxon>
        <taxon>Ciliophora</taxon>
        <taxon>Intramacronucleata</taxon>
        <taxon>Oligohymenophorea</taxon>
        <taxon>Peniculida</taxon>
        <taxon>Parameciidae</taxon>
        <taxon>Paramecium</taxon>
    </lineage>
</organism>
<evidence type="ECO:0000313" key="2">
    <source>
        <dbReference type="Proteomes" id="UP000689195"/>
    </source>
</evidence>
<dbReference type="AlphaFoldDB" id="A0A8S1S9T6"/>
<accession>A0A8S1S9T6</accession>
<evidence type="ECO:0000313" key="1">
    <source>
        <dbReference type="EMBL" id="CAD8137016.1"/>
    </source>
</evidence>
<dbReference type="EMBL" id="CAJJDO010000005">
    <property type="protein sequence ID" value="CAD8137016.1"/>
    <property type="molecule type" value="Genomic_DNA"/>
</dbReference>
<proteinExistence type="predicted"/>
<reference evidence="1" key="1">
    <citation type="submission" date="2021-01" db="EMBL/GenBank/DDBJ databases">
        <authorList>
            <consortium name="Genoscope - CEA"/>
            <person name="William W."/>
        </authorList>
    </citation>
    <scope>NUCLEOTIDE SEQUENCE</scope>
</reference>
<dbReference type="Proteomes" id="UP000689195">
    <property type="component" value="Unassembled WGS sequence"/>
</dbReference>
<comment type="caution">
    <text evidence="1">The sequence shown here is derived from an EMBL/GenBank/DDBJ whole genome shotgun (WGS) entry which is preliminary data.</text>
</comment>
<gene>
    <name evidence="1" type="ORF">PPENT_87.1.T0050460</name>
</gene>
<protein>
    <submittedName>
        <fullName evidence="1">Uncharacterized protein</fullName>
    </submittedName>
</protein>
<name>A0A8S1S9T6_9CILI</name>
<dbReference type="OrthoDB" id="293045at2759"/>